<reference evidence="3" key="2">
    <citation type="submission" date="2015-01" db="EMBL/GenBank/DDBJ databases">
        <title>Evolutionary Origins and Diversification of the Mycorrhizal Mutualists.</title>
        <authorList>
            <consortium name="DOE Joint Genome Institute"/>
            <consortium name="Mycorrhizal Genomics Consortium"/>
            <person name="Kohler A."/>
            <person name="Kuo A."/>
            <person name="Nagy L.G."/>
            <person name="Floudas D."/>
            <person name="Copeland A."/>
            <person name="Barry K.W."/>
            <person name="Cichocki N."/>
            <person name="Veneault-Fourrey C."/>
            <person name="LaButti K."/>
            <person name="Lindquist E.A."/>
            <person name="Lipzen A."/>
            <person name="Lundell T."/>
            <person name="Morin E."/>
            <person name="Murat C."/>
            <person name="Riley R."/>
            <person name="Ohm R."/>
            <person name="Sun H."/>
            <person name="Tunlid A."/>
            <person name="Henrissat B."/>
            <person name="Grigoriev I.V."/>
            <person name="Hibbett D.S."/>
            <person name="Martin F."/>
        </authorList>
    </citation>
    <scope>NUCLEOTIDE SEQUENCE [LARGE SCALE GENOMIC DNA]</scope>
    <source>
        <strain evidence="3">Ve08.2h10</strain>
    </source>
</reference>
<dbReference type="InParanoid" id="A0A0D0E3E9"/>
<feature type="signal peptide" evidence="1">
    <location>
        <begin position="1"/>
        <end position="16"/>
    </location>
</feature>
<organism evidence="2 3">
    <name type="scientific">Paxillus rubicundulus Ve08.2h10</name>
    <dbReference type="NCBI Taxonomy" id="930991"/>
    <lineage>
        <taxon>Eukaryota</taxon>
        <taxon>Fungi</taxon>
        <taxon>Dikarya</taxon>
        <taxon>Basidiomycota</taxon>
        <taxon>Agaricomycotina</taxon>
        <taxon>Agaricomycetes</taxon>
        <taxon>Agaricomycetidae</taxon>
        <taxon>Boletales</taxon>
        <taxon>Paxilineae</taxon>
        <taxon>Paxillaceae</taxon>
        <taxon>Paxillus</taxon>
    </lineage>
</organism>
<keyword evidence="3" id="KW-1185">Reference proteome</keyword>
<evidence type="ECO:0000313" key="2">
    <source>
        <dbReference type="EMBL" id="KIK91550.1"/>
    </source>
</evidence>
<dbReference type="AlphaFoldDB" id="A0A0D0E3E9"/>
<keyword evidence="1" id="KW-0732">Signal</keyword>
<dbReference type="OrthoDB" id="2703761at2759"/>
<sequence length="95" mass="10090">MKTFLTLLAFVTSLSAYTFVGVHAASCAICPLTTANIKLVSKCTSHGITTCMYKKTGLTFFCSYDNTNGWGKSPLFNLCETNVSTGTQCAPACLG</sequence>
<proteinExistence type="predicted"/>
<accession>A0A0D0E3E9</accession>
<name>A0A0D0E3E9_9AGAM</name>
<gene>
    <name evidence="2" type="ORF">PAXRUDRAFT_830750</name>
</gene>
<evidence type="ECO:0000313" key="3">
    <source>
        <dbReference type="Proteomes" id="UP000054538"/>
    </source>
</evidence>
<dbReference type="HOGENOM" id="CLU_150821_1_0_1"/>
<evidence type="ECO:0000256" key="1">
    <source>
        <dbReference type="SAM" id="SignalP"/>
    </source>
</evidence>
<dbReference type="EMBL" id="KN825375">
    <property type="protein sequence ID" value="KIK91550.1"/>
    <property type="molecule type" value="Genomic_DNA"/>
</dbReference>
<protein>
    <recommendedName>
        <fullName evidence="4">Secreted protein</fullName>
    </recommendedName>
</protein>
<evidence type="ECO:0008006" key="4">
    <source>
        <dbReference type="Google" id="ProtNLM"/>
    </source>
</evidence>
<feature type="chain" id="PRO_5002208772" description="Secreted protein" evidence="1">
    <location>
        <begin position="17"/>
        <end position="95"/>
    </location>
</feature>
<reference evidence="2 3" key="1">
    <citation type="submission" date="2014-04" db="EMBL/GenBank/DDBJ databases">
        <authorList>
            <consortium name="DOE Joint Genome Institute"/>
            <person name="Kuo A."/>
            <person name="Kohler A."/>
            <person name="Jargeat P."/>
            <person name="Nagy L.G."/>
            <person name="Floudas D."/>
            <person name="Copeland A."/>
            <person name="Barry K.W."/>
            <person name="Cichocki N."/>
            <person name="Veneault-Fourrey C."/>
            <person name="LaButti K."/>
            <person name="Lindquist E.A."/>
            <person name="Lipzen A."/>
            <person name="Lundell T."/>
            <person name="Morin E."/>
            <person name="Murat C."/>
            <person name="Sun H."/>
            <person name="Tunlid A."/>
            <person name="Henrissat B."/>
            <person name="Grigoriev I.V."/>
            <person name="Hibbett D.S."/>
            <person name="Martin F."/>
            <person name="Nordberg H.P."/>
            <person name="Cantor M.N."/>
            <person name="Hua S.X."/>
        </authorList>
    </citation>
    <scope>NUCLEOTIDE SEQUENCE [LARGE SCALE GENOMIC DNA]</scope>
    <source>
        <strain evidence="2 3">Ve08.2h10</strain>
    </source>
</reference>
<dbReference type="Proteomes" id="UP000054538">
    <property type="component" value="Unassembled WGS sequence"/>
</dbReference>